<comment type="subcellular location">
    <subcellularLocation>
        <location evidence="1">Cell membrane</location>
        <topology evidence="1">Peripheral membrane protein</topology>
        <orientation evidence="1">Cytoplasmic side</orientation>
    </subcellularLocation>
</comment>
<keyword evidence="1" id="KW-0472">Membrane</keyword>
<dbReference type="GO" id="GO:0005886">
    <property type="term" value="C:plasma membrane"/>
    <property type="evidence" value="ECO:0007669"/>
    <property type="project" value="UniProtKB-SubCell"/>
</dbReference>
<keyword evidence="1" id="KW-1003">Cell membrane</keyword>
<evidence type="ECO:0000256" key="2">
    <source>
        <dbReference type="SAM" id="MobiDB-lite"/>
    </source>
</evidence>
<dbReference type="HAMAP" id="MF_00386">
    <property type="entry name" value="UPF0161_YidD"/>
    <property type="match status" value="1"/>
</dbReference>
<dbReference type="RefSeq" id="WP_160422786.1">
    <property type="nucleotide sequence ID" value="NZ_WSTA01000006.1"/>
</dbReference>
<organism evidence="3 4">
    <name type="scientific">Agromyces seonyuensis</name>
    <dbReference type="NCBI Taxonomy" id="2662446"/>
    <lineage>
        <taxon>Bacteria</taxon>
        <taxon>Bacillati</taxon>
        <taxon>Actinomycetota</taxon>
        <taxon>Actinomycetes</taxon>
        <taxon>Micrococcales</taxon>
        <taxon>Microbacteriaceae</taxon>
        <taxon>Agromyces</taxon>
    </lineage>
</organism>
<dbReference type="AlphaFoldDB" id="A0A6I4NT95"/>
<feature type="compositionally biased region" description="Basic and acidic residues" evidence="2">
    <location>
        <begin position="114"/>
        <end position="123"/>
    </location>
</feature>
<dbReference type="InterPro" id="IPR002696">
    <property type="entry name" value="Membr_insert_effic_factor_YidD"/>
</dbReference>
<dbReference type="SMART" id="SM01234">
    <property type="entry name" value="Haemolytic"/>
    <property type="match status" value="1"/>
</dbReference>
<sequence>MRSMLSTVAYLPRNLAVVLLVGYRKLISPLYGDVCRYYPSCSAYGLGSVQQRGVLVGSGLTLWRILRCNPFARGGIDEVRTGRRGPLRITPFGFVVPGEGVPADHHATGHHHHTGTDLHEHPTSARLTDSPALSRKD</sequence>
<evidence type="ECO:0000313" key="3">
    <source>
        <dbReference type="EMBL" id="MWB97443.1"/>
    </source>
</evidence>
<evidence type="ECO:0000313" key="4">
    <source>
        <dbReference type="Proteomes" id="UP000438182"/>
    </source>
</evidence>
<dbReference type="PANTHER" id="PTHR33383">
    <property type="entry name" value="MEMBRANE PROTEIN INSERTION EFFICIENCY FACTOR-RELATED"/>
    <property type="match status" value="1"/>
</dbReference>
<proteinExistence type="inferred from homology"/>
<comment type="similarity">
    <text evidence="1">Belongs to the UPF0161 family.</text>
</comment>
<gene>
    <name evidence="3" type="primary">yidD</name>
    <name evidence="3" type="ORF">GB864_02560</name>
</gene>
<protein>
    <recommendedName>
        <fullName evidence="1">Putative membrane protein insertion efficiency factor</fullName>
    </recommendedName>
</protein>
<comment type="function">
    <text evidence="1">Could be involved in insertion of integral membrane proteins into the membrane.</text>
</comment>
<feature type="region of interest" description="Disordered" evidence="2">
    <location>
        <begin position="103"/>
        <end position="137"/>
    </location>
</feature>
<dbReference type="Pfam" id="PF01809">
    <property type="entry name" value="YidD"/>
    <property type="match status" value="1"/>
</dbReference>
<name>A0A6I4NT95_9MICO</name>
<comment type="caution">
    <text evidence="3">The sequence shown here is derived from an EMBL/GenBank/DDBJ whole genome shotgun (WGS) entry which is preliminary data.</text>
</comment>
<dbReference type="EMBL" id="WSTA01000006">
    <property type="protein sequence ID" value="MWB97443.1"/>
    <property type="molecule type" value="Genomic_DNA"/>
</dbReference>
<dbReference type="NCBIfam" id="TIGR00278">
    <property type="entry name" value="membrane protein insertion efficiency factor YidD"/>
    <property type="match status" value="1"/>
</dbReference>
<accession>A0A6I4NT95</accession>
<dbReference type="PANTHER" id="PTHR33383:SF1">
    <property type="entry name" value="MEMBRANE PROTEIN INSERTION EFFICIENCY FACTOR-RELATED"/>
    <property type="match status" value="1"/>
</dbReference>
<reference evidence="3 4" key="1">
    <citation type="submission" date="2019-12" db="EMBL/GenBank/DDBJ databases">
        <authorList>
            <person name="Kim Y.S."/>
        </authorList>
    </citation>
    <scope>NUCLEOTIDE SEQUENCE [LARGE SCALE GENOMIC DNA]</scope>
    <source>
        <strain evidence="3 4">MMS17-SY077</strain>
    </source>
</reference>
<keyword evidence="4" id="KW-1185">Reference proteome</keyword>
<dbReference type="Proteomes" id="UP000438182">
    <property type="component" value="Unassembled WGS sequence"/>
</dbReference>
<evidence type="ECO:0000256" key="1">
    <source>
        <dbReference type="HAMAP-Rule" id="MF_00386"/>
    </source>
</evidence>